<sequence length="1550" mass="171414">MSNTSTQIFDFKSAVARQFADRPTLRQVVSRQLLQVLLTELPWLAFVEPALESADPLILDSPDPETEYWTTAPLVDVVLQAMLDGTPLDLEALDGRHHNLGLAGLHRFPGSHNALDTRRLTGISPALNALPAAVIEHFCQAQVDYWREPGSSGKSRDSWFQLVLKMALLRNLPLHGLDDQQQACVRGLIRGGDDQPSVFVVEAKLTADGQQYPLMQPGLLLAGEWDEREVVLWCAPSSQVRAFASLDDFALALRDELASHYRFTAMTWDRHELEGNVFAQLGALLLGHMLERIGQLRLHGLTLARLEDLFADLSDPAQWFVGGYFVEEDSSPAVPPGIGLASASDSFACQSGLLDLALDQADAEGVAALDGVLELRAYARQQLRKQMLEDYPLEANYFPDELVLELQVGKGMPGGAGIGSGGGEPLVSMGEMTLTEFAVANLGALGDATIKRIRHANDQLIASWMNAAYLKRLVQAVDIGGRYPAYVANALDDPATRSERTRRFAREWRQSLRFTALQAKLDRKITEAGLQRVLDLCKGSFDAAPQSGGLIPLAFKRQQSSARYDLVQGMYVLFSTAPPLVLLYRPLYQADPLRQYADIDTMMAAIRTSDTLQQSILTWMDPDVRPVYDNGGFAEPHITHVGIDPYQLPERPGPALFDARLWLSDVDEKLYAANRALLVTLAERQSTSNTEQRWATLGKGAWLLFDVATLLVRGPVATVAWLVQTLASLQGDGQALEGGSEFEREAATVDLLVNLGMTLLHARLPRVEVAGTVSTLDANVFDGRPAQEGGHAAARVKPTRGKVGMPGPLAMQEGLAIDFSWRGNQGFNWLAPEQRKTLMAMRSSVVVEGLSPSSSGLYEIGGQQYVAMLGEVFSVQVADGEVRVIDAARKMGPWLVFEQGAWRIDSRLRLSGGMPRERLAQQFAKLQSTTDSLNDKANVEMKEFHRLTGEVIKAEERIRHLGRLKAEEARRRLVAEQNKDDTFDMARSDRIMASYEQRYAVHDIEQDHLRLQAVVQAELVVRLDREQCDILQSMLEPKYGSYRKAGFSQTLQLQRETLIAGLIRNSDFILSELQHLANFPRMNELAAQFDAGVGAQVRQQYRQFRAELAKVIEIQERMLVAQGALDELLAGVPDELNLGLGGMQWTVGQVVAKRSFTTIDLRFHHALNLADLALHLDGGQRQLFRYREDLAADTLRGAATAHGESLMSSLGVADRISILQQAWDAYAAAIINALHLERTGGALVEVDMLQRYRTHMQLLKDDAGRRLVDALAEQDGVLTAPRRVPYPRTAAPQRALRNNDGLLVIATQVEGKTAWEVQDPLGKKALQVFDLKDGEWLQRKETVEEPPVEGEAEDVEGLLSSLLQDNEDVLAIAEAYVKDDVSGQALERLLKRQIDKLQGTAAVLAGQGVSEVRSARLSAAVTDLEVQRTRLLTELYGKTRYPTAQGLRFLHDQGLLKVDYVRRDTSVTTSPFDEFRITLLNAPGATKGRSLWAAHFHLASQSAPLEAFTHGHLKVWSQRFMGRQYEAVSGERVHRGRLTSADVVGIIPLS</sequence>
<feature type="domain" description="Dermonecrotic toxin N-terminal" evidence="1">
    <location>
        <begin position="370"/>
        <end position="613"/>
    </location>
</feature>
<accession>A0A923G758</accession>
<dbReference type="InterPro" id="IPR046673">
    <property type="entry name" value="ToxA_N"/>
</dbReference>
<proteinExistence type="predicted"/>
<protein>
    <recommendedName>
        <fullName evidence="1">Dermonecrotic toxin N-terminal domain-containing protein</fullName>
    </recommendedName>
</protein>
<organism evidence="2">
    <name type="scientific">Pseudomonas peradeniyensis</name>
    <dbReference type="NCBI Taxonomy" id="2745488"/>
    <lineage>
        <taxon>Bacteria</taxon>
        <taxon>Pseudomonadati</taxon>
        <taxon>Pseudomonadota</taxon>
        <taxon>Gammaproteobacteria</taxon>
        <taxon>Pseudomonadales</taxon>
        <taxon>Pseudomonadaceae</taxon>
        <taxon>Pseudomonas</taxon>
    </lineage>
</organism>
<reference evidence="2" key="1">
    <citation type="journal article" date="2020" name="Microorganisms">
        <title>Reliable Identification of Environmental Pseudomonas Isolates Using the rpoD Gene.</title>
        <authorList>
            <consortium name="The Broad Institute Genome Sequencing Platform"/>
            <person name="Girard L."/>
            <person name="Lood C."/>
            <person name="Rokni-Zadeh H."/>
            <person name="van Noort V."/>
            <person name="Lavigne R."/>
            <person name="De Mot R."/>
        </authorList>
    </citation>
    <scope>NUCLEOTIDE SEQUENCE</scope>
    <source>
        <strain evidence="2">BW13M1</strain>
    </source>
</reference>
<name>A0A923G758_9PSED</name>
<dbReference type="Pfam" id="PF20178">
    <property type="entry name" value="ToxA_N"/>
    <property type="match status" value="1"/>
</dbReference>
<evidence type="ECO:0000259" key="1">
    <source>
        <dbReference type="Pfam" id="PF20178"/>
    </source>
</evidence>
<dbReference type="RefSeq" id="WP_186732487.1">
    <property type="nucleotide sequence ID" value="NZ_JABWRJ020000002.1"/>
</dbReference>
<gene>
    <name evidence="2" type="ORF">HU751_06325</name>
</gene>
<evidence type="ECO:0000313" key="2">
    <source>
        <dbReference type="EMBL" id="MBC3445381.1"/>
    </source>
</evidence>
<comment type="caution">
    <text evidence="2">The sequence shown here is derived from an EMBL/GenBank/DDBJ whole genome shotgun (WGS) entry which is preliminary data.</text>
</comment>
<reference evidence="2" key="2">
    <citation type="submission" date="2020-07" db="EMBL/GenBank/DDBJ databases">
        <authorList>
            <person name="Lood C."/>
            <person name="Girard L."/>
        </authorList>
    </citation>
    <scope>NUCLEOTIDE SEQUENCE</scope>
    <source>
        <strain evidence="2">BW13M1</strain>
    </source>
</reference>
<dbReference type="EMBL" id="JABWRJ010000005">
    <property type="protein sequence ID" value="MBC3445381.1"/>
    <property type="molecule type" value="Genomic_DNA"/>
</dbReference>